<organism evidence="1 2">
    <name type="scientific">Kyrpidia spormannii</name>
    <dbReference type="NCBI Taxonomy" id="2055160"/>
    <lineage>
        <taxon>Bacteria</taxon>
        <taxon>Bacillati</taxon>
        <taxon>Bacillota</taxon>
        <taxon>Bacilli</taxon>
        <taxon>Bacillales</taxon>
        <taxon>Alicyclobacillaceae</taxon>
        <taxon>Kyrpidia</taxon>
    </lineage>
</organism>
<keyword evidence="2" id="KW-1185">Reference proteome</keyword>
<sequence length="1255" mass="140026">MAQVVTSFERDLALVESLARLMEEWGDGVRAARVREVAEKYARREVIVAFCGHFSAGKSTLINKWLGEDVLPSGPVPTTAAGVLIRRGAPGLRICDRHGVVRQLDAKNASEELSRWCTSEEDVRLVEVGNPSIPLPEGAAFLDTPGVDSTDPAHREMTEAVLHLADAVVYTMDYNHVQAEANLTFLRRLTDGGVPVFLVINQIDKHAEDELPFLQFQYETAQIFKAFGIPDKRIYYVSLRDPQHPYHQFQELREDVSEFMAEAPRWYRGSVGRALRGIVEDHLKAWRAGHREEIEAARALLGEEHARGRVERFDQLSEEERRWQDPEGHLEAVHWPELVRMVENAPITPYEIGEMARAYLDSLRPGFRPGGWFGGRGRTEKEREARAAALSEAFGRRLETELDRHVRSWARDLAAAWGVANGDLLDRIDGAPIFLSTSEVAALVKPGAVVEAGYVQTYLRDLETAGKERYRKLGRRLLEMIEQAIRERREAALAAISEERGRLAPYANARDQLEILRGEEERRRTALWERIPFLEGDGESPSSAEEAATALDVAKEMPRTSAGHAGDVPPAEEVEDVAEIASEKVATDDANVAGVSGSVDVPSGWLADAEVEVEVAVEGENGVPSVGPGPRRTGDPRLLAAAEQLRQAAEILAILPGTAKMTSALLERAARLEEREFTVALFGAFSAGKSSLANALLGSAVLPSSPNPTTAAVQRVRAPEGGHPHGTAVLHIRARSEMEKVLEELESRGEEEACTAIRQHWKEIEPYFGQALRAHWSRVRQVTAEERWAAYFSHLDIFWDCPFTAGGWVLVDTPGVDSVHGRHTDTAFESIRHSDAVVFVTYYNHAFSRADEAFLTQLGKMQETFDFEKVFFVVNAGDLAANEQELQGVVQHVRRNLTNLGIVRPRIYPLSSRGALLARKAQTSSLSPGEEAWLRTCLKVSAGPLPSLSEALEVTGFAGFYRDFSSLLRRDWAEMALGRAGGGDLRRAEERLRRWVMEARAGGVKREERRQAWSAGAERVEASLSQVEDEPLLRGLEGEIAELCDHIERRLWIRYQDRFRESFSVAALEDGRREAVAACAADLAEWLEDELSQEWKAAALRAERWFRDRRTEIWAERVSAASGDLAGWSWEPEAVEPWEIPAQLIGNGVGETIRNLGPKLFPGMKRWLGPGMDEMREALWEAVLPQVRGFVDGLRKTMGDWARQCGRPVLESDRRAAKESAREYAAGMMAALDHTLPPERLEEALRRLPRPWSTE</sequence>
<evidence type="ECO:0000313" key="1">
    <source>
        <dbReference type="EMBL" id="CAB3394013.1"/>
    </source>
</evidence>
<name>A0ACA8ZBK5_9BACL</name>
<gene>
    <name evidence="1" type="ORF">FAVT5_2669</name>
</gene>
<dbReference type="Proteomes" id="UP000501793">
    <property type="component" value="Chromosome"/>
</dbReference>
<proteinExistence type="predicted"/>
<accession>A0ACA8ZBK5</accession>
<protein>
    <submittedName>
        <fullName evidence="1">Uncharacterized protein</fullName>
    </submittedName>
</protein>
<evidence type="ECO:0000313" key="2">
    <source>
        <dbReference type="Proteomes" id="UP000501793"/>
    </source>
</evidence>
<reference evidence="1" key="1">
    <citation type="submission" date="2020-04" db="EMBL/GenBank/DDBJ databases">
        <authorList>
            <person name="Hogendoorn C."/>
        </authorList>
    </citation>
    <scope>NUCLEOTIDE SEQUENCE</scope>
    <source>
        <strain evidence="1">FAVT5</strain>
    </source>
</reference>
<dbReference type="EMBL" id="LR792684">
    <property type="protein sequence ID" value="CAB3394013.1"/>
    <property type="molecule type" value="Genomic_DNA"/>
</dbReference>